<dbReference type="Proteomes" id="UP001286313">
    <property type="component" value="Unassembled WGS sequence"/>
</dbReference>
<dbReference type="EMBL" id="JAWQEG010008780">
    <property type="protein sequence ID" value="KAK3849659.1"/>
    <property type="molecule type" value="Genomic_DNA"/>
</dbReference>
<name>A0AAE1EF16_PETCI</name>
<dbReference type="AlphaFoldDB" id="A0AAE1EF16"/>
<proteinExistence type="predicted"/>
<sequence>MGYFQVKIAEEDQDLTCFITPWGRYKFKRAPMGLVSSGDEYNRRGDQVLGDIPRTMKGSSHFAPDALSRSPVEDCADGESGSDNEVDTQDPLHTVVSAALTLSVRMAPVWHPSRTKRWKRFELRLRKIWNIRP</sequence>
<reference evidence="2" key="1">
    <citation type="submission" date="2023-10" db="EMBL/GenBank/DDBJ databases">
        <title>Genome assemblies of two species of porcelain crab, Petrolisthes cinctipes and Petrolisthes manimaculis (Anomura: Porcellanidae).</title>
        <authorList>
            <person name="Angst P."/>
        </authorList>
    </citation>
    <scope>NUCLEOTIDE SEQUENCE</scope>
    <source>
        <strain evidence="2">PB745_01</strain>
        <tissue evidence="2">Gill</tissue>
    </source>
</reference>
<dbReference type="InterPro" id="IPR043502">
    <property type="entry name" value="DNA/RNA_pol_sf"/>
</dbReference>
<dbReference type="InterPro" id="IPR043128">
    <property type="entry name" value="Rev_trsase/Diguanyl_cyclase"/>
</dbReference>
<organism evidence="2 3">
    <name type="scientific">Petrolisthes cinctipes</name>
    <name type="common">Flat porcelain crab</name>
    <dbReference type="NCBI Taxonomy" id="88211"/>
    <lineage>
        <taxon>Eukaryota</taxon>
        <taxon>Metazoa</taxon>
        <taxon>Ecdysozoa</taxon>
        <taxon>Arthropoda</taxon>
        <taxon>Crustacea</taxon>
        <taxon>Multicrustacea</taxon>
        <taxon>Malacostraca</taxon>
        <taxon>Eumalacostraca</taxon>
        <taxon>Eucarida</taxon>
        <taxon>Decapoda</taxon>
        <taxon>Pleocyemata</taxon>
        <taxon>Anomura</taxon>
        <taxon>Galatheoidea</taxon>
        <taxon>Porcellanidae</taxon>
        <taxon>Petrolisthes</taxon>
    </lineage>
</organism>
<dbReference type="SUPFAM" id="SSF56672">
    <property type="entry name" value="DNA/RNA polymerases"/>
    <property type="match status" value="1"/>
</dbReference>
<feature type="region of interest" description="Disordered" evidence="1">
    <location>
        <begin position="45"/>
        <end position="90"/>
    </location>
</feature>
<comment type="caution">
    <text evidence="2">The sequence shown here is derived from an EMBL/GenBank/DDBJ whole genome shotgun (WGS) entry which is preliminary data.</text>
</comment>
<evidence type="ECO:0000313" key="3">
    <source>
        <dbReference type="Proteomes" id="UP001286313"/>
    </source>
</evidence>
<protein>
    <submittedName>
        <fullName evidence="2">Uncharacterized protein</fullName>
    </submittedName>
</protein>
<evidence type="ECO:0000313" key="2">
    <source>
        <dbReference type="EMBL" id="KAK3849659.1"/>
    </source>
</evidence>
<feature type="compositionally biased region" description="Acidic residues" evidence="1">
    <location>
        <begin position="74"/>
        <end position="88"/>
    </location>
</feature>
<evidence type="ECO:0000256" key="1">
    <source>
        <dbReference type="SAM" id="MobiDB-lite"/>
    </source>
</evidence>
<dbReference type="Gene3D" id="3.30.70.270">
    <property type="match status" value="1"/>
</dbReference>
<dbReference type="Gene3D" id="3.10.10.10">
    <property type="entry name" value="HIV Type 1 Reverse Transcriptase, subunit A, domain 1"/>
    <property type="match status" value="1"/>
</dbReference>
<keyword evidence="3" id="KW-1185">Reference proteome</keyword>
<accession>A0AAE1EF16</accession>
<gene>
    <name evidence="2" type="ORF">Pcinc_043598</name>
</gene>
<dbReference type="GO" id="GO:0071897">
    <property type="term" value="P:DNA biosynthetic process"/>
    <property type="evidence" value="ECO:0007669"/>
    <property type="project" value="UniProtKB-ARBA"/>
</dbReference>